<reference evidence="1 2" key="2">
    <citation type="submission" date="2013-11" db="EMBL/GenBank/DDBJ databases">
        <title>The Genome Sequence of Phytophthora parasitica INRA-310.</title>
        <authorList>
            <consortium name="The Broad Institute Genomics Platform"/>
            <person name="Russ C."/>
            <person name="Tyler B."/>
            <person name="Panabieres F."/>
            <person name="Shan W."/>
            <person name="Tripathy S."/>
            <person name="Grunwald N."/>
            <person name="Machado M."/>
            <person name="Johnson C.S."/>
            <person name="Arredondo F."/>
            <person name="Hong C."/>
            <person name="Coffey M."/>
            <person name="Young S.K."/>
            <person name="Zeng Q."/>
            <person name="Gargeya S."/>
            <person name="Fitzgerald M."/>
            <person name="Abouelleil A."/>
            <person name="Alvarado L."/>
            <person name="Chapman S.B."/>
            <person name="Gainer-Dewar J."/>
            <person name="Goldberg J."/>
            <person name="Griggs A."/>
            <person name="Gujja S."/>
            <person name="Hansen M."/>
            <person name="Howarth C."/>
            <person name="Imamovic A."/>
            <person name="Ireland A."/>
            <person name="Larimer J."/>
            <person name="McCowan C."/>
            <person name="Murphy C."/>
            <person name="Pearson M."/>
            <person name="Poon T.W."/>
            <person name="Priest M."/>
            <person name="Roberts A."/>
            <person name="Saif S."/>
            <person name="Shea T."/>
            <person name="Sykes S."/>
            <person name="Wortman J."/>
            <person name="Nusbaum C."/>
            <person name="Birren B."/>
        </authorList>
    </citation>
    <scope>NUCLEOTIDE SEQUENCE [LARGE SCALE GENOMIC DNA]</scope>
    <source>
        <strain evidence="1 2">INRA-310</strain>
    </source>
</reference>
<dbReference type="EMBL" id="KI669670">
    <property type="protein sequence ID" value="ETM98797.1"/>
    <property type="molecule type" value="Genomic_DNA"/>
</dbReference>
<dbReference type="OrthoDB" id="103288at2759"/>
<dbReference type="InterPro" id="IPR012337">
    <property type="entry name" value="RNaseH-like_sf"/>
</dbReference>
<dbReference type="VEuPathDB" id="FungiDB:PPTG_19235"/>
<reference evidence="2" key="1">
    <citation type="submission" date="2011-12" db="EMBL/GenBank/DDBJ databases">
        <authorList>
            <consortium name="The Broad Institute Genome Sequencing Platform"/>
            <person name="Russ C."/>
            <person name="Tyler B."/>
            <person name="Panabieres F."/>
            <person name="Shan W."/>
            <person name="Tripathy S."/>
            <person name="Grunwald N."/>
            <person name="Machado M."/>
            <person name="Young S.K."/>
            <person name="Zeng Q."/>
            <person name="Gargeya S."/>
            <person name="Fitzgerald M."/>
            <person name="Haas B."/>
            <person name="Abouelleil A."/>
            <person name="Alvarado L."/>
            <person name="Arachchi H.M."/>
            <person name="Berlin A."/>
            <person name="Chapman S.B."/>
            <person name="Gearin G."/>
            <person name="Goldberg J."/>
            <person name="Griggs A."/>
            <person name="Gujja S."/>
            <person name="Hansen M."/>
            <person name="Heiman D."/>
            <person name="Howarth C."/>
            <person name="Larimer J."/>
            <person name="Lui A."/>
            <person name="MacDonald P.J.P."/>
            <person name="McCowen C."/>
            <person name="Montmayeur A."/>
            <person name="Murphy C."/>
            <person name="Neiman D."/>
            <person name="Pearson M."/>
            <person name="Priest M."/>
            <person name="Roberts A."/>
            <person name="Saif S."/>
            <person name="Shea T."/>
            <person name="Sisk P."/>
            <person name="Stolte C."/>
            <person name="Sykes S."/>
            <person name="Wortman J."/>
            <person name="Nusbaum C."/>
            <person name="Birren B."/>
        </authorList>
    </citation>
    <scope>NUCLEOTIDE SEQUENCE [LARGE SCALE GENOMIC DNA]</scope>
    <source>
        <strain evidence="2">INRA-310</strain>
    </source>
</reference>
<name>W2PCP0_PHYN3</name>
<dbReference type="GeneID" id="20188024"/>
<dbReference type="Proteomes" id="UP000018817">
    <property type="component" value="Unassembled WGS sequence"/>
</dbReference>
<evidence type="ECO:0000313" key="1">
    <source>
        <dbReference type="EMBL" id="ETM98797.1"/>
    </source>
</evidence>
<dbReference type="RefSeq" id="XP_008915906.1">
    <property type="nucleotide sequence ID" value="XM_008917658.1"/>
</dbReference>
<dbReference type="SUPFAM" id="SSF53098">
    <property type="entry name" value="Ribonuclease H-like"/>
    <property type="match status" value="1"/>
</dbReference>
<evidence type="ECO:0000313" key="2">
    <source>
        <dbReference type="Proteomes" id="UP000018817"/>
    </source>
</evidence>
<gene>
    <name evidence="1" type="ORF">PPTG_19235</name>
</gene>
<proteinExistence type="predicted"/>
<accession>W2PCP0</accession>
<protein>
    <submittedName>
        <fullName evidence="1">Uncharacterized protein</fullName>
    </submittedName>
</protein>
<sequence length="144" mass="17079">MQKALRKNGEKRRRLSLSILTRWYIHEKCIASVYHNKDILAAIFSDTALLKSDEGDACDKALATYRDDEFWQEAQIVLSLIEPISKRLAKFERNNCTISLVYNQFEWLRMHRVYTRTLPDCRLELQEDVLAVITKRQEKFAQRK</sequence>
<organism evidence="1 2">
    <name type="scientific">Phytophthora nicotianae (strain INRA-310)</name>
    <name type="common">Phytophthora parasitica</name>
    <dbReference type="NCBI Taxonomy" id="761204"/>
    <lineage>
        <taxon>Eukaryota</taxon>
        <taxon>Sar</taxon>
        <taxon>Stramenopiles</taxon>
        <taxon>Oomycota</taxon>
        <taxon>Peronosporomycetes</taxon>
        <taxon>Peronosporales</taxon>
        <taxon>Peronosporaceae</taxon>
        <taxon>Phytophthora</taxon>
    </lineage>
</organism>
<dbReference type="AlphaFoldDB" id="W2PCP0"/>